<dbReference type="Pfam" id="PF02927">
    <property type="entry name" value="CelD_N"/>
    <property type="match status" value="1"/>
</dbReference>
<dbReference type="InterPro" id="IPR014756">
    <property type="entry name" value="Ig_E-set"/>
</dbReference>
<dbReference type="Gene3D" id="1.50.10.10">
    <property type="match status" value="1"/>
</dbReference>
<dbReference type="PANTHER" id="PTHR22298">
    <property type="entry name" value="ENDO-1,4-BETA-GLUCANASE"/>
    <property type="match status" value="1"/>
</dbReference>
<dbReference type="PROSITE" id="PS00698">
    <property type="entry name" value="GH9_3"/>
    <property type="match status" value="1"/>
</dbReference>
<dbReference type="InterPro" id="IPR001701">
    <property type="entry name" value="Glyco_hydro_9"/>
</dbReference>
<organism evidence="10 11">
    <name type="scientific">Emticicia soli</name>
    <dbReference type="NCBI Taxonomy" id="2027878"/>
    <lineage>
        <taxon>Bacteria</taxon>
        <taxon>Pseudomonadati</taxon>
        <taxon>Bacteroidota</taxon>
        <taxon>Cytophagia</taxon>
        <taxon>Cytophagales</taxon>
        <taxon>Leadbetterellaceae</taxon>
        <taxon>Emticicia</taxon>
    </lineage>
</organism>
<feature type="active site" evidence="6">
    <location>
        <position position="561"/>
    </location>
</feature>
<dbReference type="SUPFAM" id="SSF81296">
    <property type="entry name" value="E set domains"/>
    <property type="match status" value="1"/>
</dbReference>
<comment type="caution">
    <text evidence="10">The sequence shown here is derived from an EMBL/GenBank/DDBJ whole genome shotgun (WGS) entry which is preliminary data.</text>
</comment>
<evidence type="ECO:0000256" key="1">
    <source>
        <dbReference type="ARBA" id="ARBA00007072"/>
    </source>
</evidence>
<keyword evidence="5 6" id="KW-0624">Polysaccharide degradation</keyword>
<keyword evidence="7" id="KW-0136">Cellulose degradation</keyword>
<comment type="similarity">
    <text evidence="1 6 7">Belongs to the glycosyl hydrolase 9 (cellulase E) family.</text>
</comment>
<gene>
    <name evidence="10" type="ORF">ACFSR2_11155</name>
</gene>
<evidence type="ECO:0000256" key="7">
    <source>
        <dbReference type="RuleBase" id="RU361166"/>
    </source>
</evidence>
<evidence type="ECO:0000256" key="4">
    <source>
        <dbReference type="ARBA" id="ARBA00023295"/>
    </source>
</evidence>
<sequence>MTRLFNFKKIASILILFIGLQQAFAQNESIRLNQVGFYPNAPKEAVWVGEKQTDFVILAKDKKKVVFNGKLSEQRTNVISQKTTQIADFSAFTKPGTYYISIHDKGISYPFEIKKDIHREAAKASLKGFYFQRASIKLPEKYAGKWQRNEGHPDDKVLIHPSAASKERPENTVISSTKGWYDAGDYNKYIVNSGITMGTLFSLYEDHPEYFKSFDINIPESNNAIPDLLDESLWNLRWMLTMQDPNDGGVYHKLTNASFDGMVMPDKATKPRYVVQKSITAALDFVAVMAQASRIFKPCDKQLPGLADSCLTAALKAWDWAKANPKLFYRQNEINKQFDPDVVTGEYGDGNNADEWIWAAAELWISTKDDSYSQAVNLFPDANLQLPTWSQVRMLGYYSLIRSEAILTPKGKEALPALKKMLTGFADGLLDGVNQQAYNIVMGKTARDYMWGSSSHAANQGIALLQAYKITADKKYLNAALGNLDYLLGRNATGYSFLTGYGSKQVMHPHHRPSEADGIVEPVPGLLSGGPNPGQQDKCTYTTKIADESFTDHVCSYASNEIAINWNAPMVYLAAAIEALQKKF</sequence>
<dbReference type="CDD" id="cd02850">
    <property type="entry name" value="E_set_Cellulase_N"/>
    <property type="match status" value="1"/>
</dbReference>
<reference evidence="11" key="1">
    <citation type="journal article" date="2019" name="Int. J. Syst. Evol. Microbiol.">
        <title>The Global Catalogue of Microorganisms (GCM) 10K type strain sequencing project: providing services to taxonomists for standard genome sequencing and annotation.</title>
        <authorList>
            <consortium name="The Broad Institute Genomics Platform"/>
            <consortium name="The Broad Institute Genome Sequencing Center for Infectious Disease"/>
            <person name="Wu L."/>
            <person name="Ma J."/>
        </authorList>
    </citation>
    <scope>NUCLEOTIDE SEQUENCE [LARGE SCALE GENOMIC DNA]</scope>
    <source>
        <strain evidence="11">KCTC 52344</strain>
    </source>
</reference>
<keyword evidence="7" id="KW-0732">Signal</keyword>
<keyword evidence="4 6" id="KW-0326">Glycosidase</keyword>
<keyword evidence="3 6" id="KW-0119">Carbohydrate metabolism</keyword>
<keyword evidence="2 6" id="KW-0378">Hydrolase</keyword>
<evidence type="ECO:0000313" key="10">
    <source>
        <dbReference type="EMBL" id="MFD2521447.1"/>
    </source>
</evidence>
<dbReference type="InterPro" id="IPR012341">
    <property type="entry name" value="6hp_glycosidase-like_sf"/>
</dbReference>
<feature type="chain" id="PRO_5044965305" description="Endoglucanase" evidence="7">
    <location>
        <begin position="26"/>
        <end position="584"/>
    </location>
</feature>
<dbReference type="InterPro" id="IPR004197">
    <property type="entry name" value="Cellulase_Ig-like"/>
</dbReference>
<dbReference type="SUPFAM" id="SSF48208">
    <property type="entry name" value="Six-hairpin glycosidases"/>
    <property type="match status" value="1"/>
</dbReference>
<feature type="domain" description="Glycoside hydrolase family 9" evidence="8">
    <location>
        <begin position="119"/>
        <end position="573"/>
    </location>
</feature>
<evidence type="ECO:0000256" key="6">
    <source>
        <dbReference type="PROSITE-ProRule" id="PRU10060"/>
    </source>
</evidence>
<dbReference type="Pfam" id="PF00759">
    <property type="entry name" value="Glyco_hydro_9"/>
    <property type="match status" value="1"/>
</dbReference>
<evidence type="ECO:0000256" key="5">
    <source>
        <dbReference type="ARBA" id="ARBA00023326"/>
    </source>
</evidence>
<dbReference type="RefSeq" id="WP_340236845.1">
    <property type="nucleotide sequence ID" value="NZ_JBBEWC010000007.1"/>
</dbReference>
<dbReference type="GO" id="GO:0016787">
    <property type="term" value="F:hydrolase activity"/>
    <property type="evidence" value="ECO:0007669"/>
    <property type="project" value="UniProtKB-KW"/>
</dbReference>
<keyword evidence="11" id="KW-1185">Reference proteome</keyword>
<protein>
    <recommendedName>
        <fullName evidence="7">Endoglucanase</fullName>
        <ecNumber evidence="7">3.2.1.4</ecNumber>
    </recommendedName>
</protein>
<comment type="catalytic activity">
    <reaction evidence="7">
        <text>Endohydrolysis of (1-&gt;4)-beta-D-glucosidic linkages in cellulose, lichenin and cereal beta-D-glucans.</text>
        <dbReference type="EC" id="3.2.1.4"/>
    </reaction>
</comment>
<dbReference type="InterPro" id="IPR013783">
    <property type="entry name" value="Ig-like_fold"/>
</dbReference>
<feature type="active site" evidence="6">
    <location>
        <position position="552"/>
    </location>
</feature>
<feature type="domain" description="Cellulase Ig-like" evidence="9">
    <location>
        <begin position="26"/>
        <end position="105"/>
    </location>
</feature>
<evidence type="ECO:0000256" key="2">
    <source>
        <dbReference type="ARBA" id="ARBA00022801"/>
    </source>
</evidence>
<evidence type="ECO:0000313" key="11">
    <source>
        <dbReference type="Proteomes" id="UP001597510"/>
    </source>
</evidence>
<evidence type="ECO:0000259" key="9">
    <source>
        <dbReference type="Pfam" id="PF02927"/>
    </source>
</evidence>
<proteinExistence type="inferred from homology"/>
<dbReference type="InterPro" id="IPR008928">
    <property type="entry name" value="6-hairpin_glycosidase_sf"/>
</dbReference>
<name>A0ABW5J7W8_9BACT</name>
<dbReference type="EC" id="3.2.1.4" evidence="7"/>
<dbReference type="Gene3D" id="2.60.40.10">
    <property type="entry name" value="Immunoglobulins"/>
    <property type="match status" value="1"/>
</dbReference>
<dbReference type="EMBL" id="JBHULC010000009">
    <property type="protein sequence ID" value="MFD2521447.1"/>
    <property type="molecule type" value="Genomic_DNA"/>
</dbReference>
<evidence type="ECO:0000256" key="3">
    <source>
        <dbReference type="ARBA" id="ARBA00023277"/>
    </source>
</evidence>
<evidence type="ECO:0000259" key="8">
    <source>
        <dbReference type="Pfam" id="PF00759"/>
    </source>
</evidence>
<dbReference type="Proteomes" id="UP001597510">
    <property type="component" value="Unassembled WGS sequence"/>
</dbReference>
<feature type="signal peptide" evidence="7">
    <location>
        <begin position="1"/>
        <end position="25"/>
    </location>
</feature>
<accession>A0ABW5J7W8</accession>
<dbReference type="InterPro" id="IPR033126">
    <property type="entry name" value="Glyco_hydro_9_Asp/Glu_AS"/>
</dbReference>